<sequence>MQELNFHIVIPAHNEAQFLGETLSSLVSQTHKPKQLVIVNDNSTDQTLSIAETFSKDYSFITVVSRKSSAEHLPGSKVISAFNVGLKLVPNDADIICKFDADLIFPSTYLETLNNLFISDTRIGMASGNLYVKEVDSWVYEAIADKNHIRGPIKAYRKNCFKDIGGLKTSIGWDTVDVLLAKYHNWKTITDTSLKVKHLKPTGATYSNKGYEKQGEAMYKMDYGFVITCIASLKIAIKRSKLSVFVEYLKGYFNAKNKKLPKLVTQAEGKFIRAYRWQGIKQKLF</sequence>
<dbReference type="PANTHER" id="PTHR43630">
    <property type="entry name" value="POLY-BETA-1,6-N-ACETYL-D-GLUCOSAMINE SYNTHASE"/>
    <property type="match status" value="1"/>
</dbReference>
<keyword evidence="2" id="KW-0328">Glycosyltransferase</keyword>
<dbReference type="CAZy" id="GT2">
    <property type="family name" value="Glycosyltransferase Family 2"/>
</dbReference>
<evidence type="ECO:0000256" key="2">
    <source>
        <dbReference type="ARBA" id="ARBA00022676"/>
    </source>
</evidence>
<dbReference type="Pfam" id="PF00535">
    <property type="entry name" value="Glycos_transf_2"/>
    <property type="match status" value="1"/>
</dbReference>
<dbReference type="eggNOG" id="COG1215">
    <property type="taxonomic scope" value="Bacteria"/>
</dbReference>
<dbReference type="AlphaFoldDB" id="A3U8Q3"/>
<dbReference type="OrthoDB" id="1142396at2"/>
<gene>
    <name evidence="5" type="ordered locus">CA2559_07655</name>
</gene>
<dbReference type="HOGENOM" id="CLU_076334_0_0_10"/>
<dbReference type="PANTHER" id="PTHR43630:SF1">
    <property type="entry name" value="POLY-BETA-1,6-N-ACETYL-D-GLUCOSAMINE SYNTHASE"/>
    <property type="match status" value="1"/>
</dbReference>
<evidence type="ECO:0000313" key="5">
    <source>
        <dbReference type="EMBL" id="EAP88620.1"/>
    </source>
</evidence>
<name>A3U8Q3_CROAH</name>
<dbReference type="GO" id="GO:0016757">
    <property type="term" value="F:glycosyltransferase activity"/>
    <property type="evidence" value="ECO:0007669"/>
    <property type="project" value="UniProtKB-KW"/>
</dbReference>
<feature type="domain" description="Glycosyltransferase 2-like" evidence="4">
    <location>
        <begin position="8"/>
        <end position="140"/>
    </location>
</feature>
<dbReference type="InterPro" id="IPR029044">
    <property type="entry name" value="Nucleotide-diphossugar_trans"/>
</dbReference>
<reference evidence="5 6" key="1">
    <citation type="journal article" date="2010" name="J. Bacteriol.">
        <title>The complete genome sequence of Croceibacter atlanticus HTCC2559T.</title>
        <authorList>
            <person name="Oh H.M."/>
            <person name="Kang I."/>
            <person name="Ferriera S."/>
            <person name="Giovannoni S.J."/>
            <person name="Cho J.C."/>
        </authorList>
    </citation>
    <scope>NUCLEOTIDE SEQUENCE [LARGE SCALE GENOMIC DNA]</scope>
    <source>
        <strain evidence="6">ATCC BAA-628 / HTCC2559 / KCTC 12090</strain>
    </source>
</reference>
<dbReference type="Proteomes" id="UP000002297">
    <property type="component" value="Chromosome"/>
</dbReference>
<evidence type="ECO:0000256" key="1">
    <source>
        <dbReference type="ARBA" id="ARBA00006739"/>
    </source>
</evidence>
<dbReference type="GeneID" id="89453302"/>
<evidence type="ECO:0000256" key="3">
    <source>
        <dbReference type="ARBA" id="ARBA00022679"/>
    </source>
</evidence>
<protein>
    <submittedName>
        <fullName evidence="5">Glycosyltransferase</fullName>
    </submittedName>
</protein>
<dbReference type="Gene3D" id="3.90.550.10">
    <property type="entry name" value="Spore Coat Polysaccharide Biosynthesis Protein SpsA, Chain A"/>
    <property type="match status" value="1"/>
</dbReference>
<comment type="similarity">
    <text evidence="1">Belongs to the glycosyltransferase 2 family.</text>
</comment>
<evidence type="ECO:0000259" key="4">
    <source>
        <dbReference type="Pfam" id="PF00535"/>
    </source>
</evidence>
<proteinExistence type="inferred from homology"/>
<dbReference type="KEGG" id="cat:CA2559_07655"/>
<dbReference type="RefSeq" id="WP_013187288.1">
    <property type="nucleotide sequence ID" value="NC_014230.1"/>
</dbReference>
<dbReference type="EMBL" id="CP002046">
    <property type="protein sequence ID" value="EAP88620.1"/>
    <property type="molecule type" value="Genomic_DNA"/>
</dbReference>
<dbReference type="STRING" id="216432.CA2559_07655"/>
<keyword evidence="3 5" id="KW-0808">Transferase</keyword>
<evidence type="ECO:0000313" key="6">
    <source>
        <dbReference type="Proteomes" id="UP000002297"/>
    </source>
</evidence>
<dbReference type="InterPro" id="IPR001173">
    <property type="entry name" value="Glyco_trans_2-like"/>
</dbReference>
<accession>A3U8Q3</accession>
<dbReference type="SUPFAM" id="SSF53448">
    <property type="entry name" value="Nucleotide-diphospho-sugar transferases"/>
    <property type="match status" value="1"/>
</dbReference>
<keyword evidence="6" id="KW-1185">Reference proteome</keyword>
<organism evidence="5 6">
    <name type="scientific">Croceibacter atlanticus (strain ATCC BAA-628 / JCM 21780 / CIP 108009 / IAM 15332 / KCTC 12090 / HTCC2559)</name>
    <dbReference type="NCBI Taxonomy" id="216432"/>
    <lineage>
        <taxon>Bacteria</taxon>
        <taxon>Pseudomonadati</taxon>
        <taxon>Bacteroidota</taxon>
        <taxon>Flavobacteriia</taxon>
        <taxon>Flavobacteriales</taxon>
        <taxon>Flavobacteriaceae</taxon>
        <taxon>Croceibacter</taxon>
    </lineage>
</organism>
<dbReference type="CDD" id="cd06423">
    <property type="entry name" value="CESA_like"/>
    <property type="match status" value="1"/>
</dbReference>